<evidence type="ECO:0000259" key="3">
    <source>
        <dbReference type="PROSITE" id="PS50093"/>
    </source>
</evidence>
<evidence type="ECO:0000313" key="4">
    <source>
        <dbReference type="EMBL" id="MDA0141226.1"/>
    </source>
</evidence>
<sequence>MAAAVGTVLVLLSVVAVARSTPTAAKQVAILSISSPSNGTYEAARARDSGLEPVILGPAEWVGKTVDDFKQYAALVLPERSCGGARSTLVSSKAAWSAAATGNKILIGSDPSDHGSGGRPLVANGILFAASGDETGLYAAFECDNNDAGMVEVLDAIDGTTGEFATQTAGCYNRSHRVADHPAFAETTDASLSNWSCSVHNAFTKFPDRWRVLAIAQELGTFTAPDGTIGLPYVLAQGQALTYAGRDLTAVGDSVSAGEGIGYGYKWNKDSKRWEDKNGSSAFWDVFYEPIGCHQSDEAHPRVLATLTGATLKEHLSCTGATFDEGLKGRQDTDGVKEPQIGGFADGPGVNQQYVGSTPDLVTVSIGANDIQFSKIVTSCFYPVSSVLVGTCGGNLDTATTRVDGDYVSSRLTRLYKRIQDIGDANGKRPLILHTQYVNPFPASDEDEDCFDVKGGWTSGFARDDINKMVTGLNTLNRRIKEAADAAHGVMAVPANPEFADHRFCSDDPWVFGMDTGLDPRASWTAIDLKTAAPFHPTIAGQAAIARQIKKTLDSAVSMRRSGELVEVAYASGPKLTFARVNTAGTTIVVPKSGSEVPAHPNFRVRDAWEIDTAADFSGAITVSLPASAGDSLWHHTGGRWEQVQSTFDGSKLQGSVTSLSPFAVGPAVDPIHAAIGGGEGGVAPEAVALTAAPSTGAAIDEVAWDFGDGTSATGIDVTHAFRHSGTYTVQATVRSVDGAVDTATRTVTITNPAPVLRAEVPATGTVGEQVELDSRGSTDANGKVERGWWELDGVVLEPAAQLSTLTLEQPGSVTVEAVVRDDELKETRRAFTITVERPQTPSAPGGGNTGGGGGGSGGGAGPSPQAGFSFASASGPDILLTCARASLLLTEVSSRGSRLRAAGVAARALAGQTVQLRRAGKRVASAKVRADGTFGIGGAARAGQYTAVIGNTTSPRMALQSKLRQSAARRSGGSVTLSAMTTGTVIVERMTACGQWRREARAKASRNGRFKATVKAPPAAAVVYRLRAGGRQVLIPVAL</sequence>
<name>A0ABT4RRR7_9ACTN</name>
<dbReference type="Proteomes" id="UP001147700">
    <property type="component" value="Unassembled WGS sequence"/>
</dbReference>
<feature type="chain" id="PRO_5046311706" evidence="2">
    <location>
        <begin position="19"/>
        <end position="1040"/>
    </location>
</feature>
<dbReference type="SUPFAM" id="SSF52266">
    <property type="entry name" value="SGNH hydrolase"/>
    <property type="match status" value="1"/>
</dbReference>
<evidence type="ECO:0000256" key="1">
    <source>
        <dbReference type="SAM" id="MobiDB-lite"/>
    </source>
</evidence>
<dbReference type="InterPro" id="IPR013830">
    <property type="entry name" value="SGNH_hydro"/>
</dbReference>
<dbReference type="InterPro" id="IPR037460">
    <property type="entry name" value="SEST-like"/>
</dbReference>
<feature type="domain" description="PKD" evidence="3">
    <location>
        <begin position="671"/>
        <end position="751"/>
    </location>
</feature>
<organism evidence="4 5">
    <name type="scientific">Solirubrobacter deserti</name>
    <dbReference type="NCBI Taxonomy" id="2282478"/>
    <lineage>
        <taxon>Bacteria</taxon>
        <taxon>Bacillati</taxon>
        <taxon>Actinomycetota</taxon>
        <taxon>Thermoleophilia</taxon>
        <taxon>Solirubrobacterales</taxon>
        <taxon>Solirubrobacteraceae</taxon>
        <taxon>Solirubrobacter</taxon>
    </lineage>
</organism>
<dbReference type="Pfam" id="PF13472">
    <property type="entry name" value="Lipase_GDSL_2"/>
    <property type="match status" value="1"/>
</dbReference>
<dbReference type="EMBL" id="JAPCID010000052">
    <property type="protein sequence ID" value="MDA0141226.1"/>
    <property type="molecule type" value="Genomic_DNA"/>
</dbReference>
<feature type="compositionally biased region" description="Gly residues" evidence="1">
    <location>
        <begin position="845"/>
        <end position="862"/>
    </location>
</feature>
<dbReference type="Gene3D" id="2.60.40.10">
    <property type="entry name" value="Immunoglobulins"/>
    <property type="match status" value="2"/>
</dbReference>
<feature type="signal peptide" evidence="2">
    <location>
        <begin position="1"/>
        <end position="18"/>
    </location>
</feature>
<keyword evidence="2" id="KW-0732">Signal</keyword>
<dbReference type="RefSeq" id="WP_270006738.1">
    <property type="nucleotide sequence ID" value="NZ_JAPCID010000052.1"/>
</dbReference>
<dbReference type="Pfam" id="PF18911">
    <property type="entry name" value="PKD_4"/>
    <property type="match status" value="1"/>
</dbReference>
<evidence type="ECO:0000256" key="2">
    <source>
        <dbReference type="SAM" id="SignalP"/>
    </source>
</evidence>
<dbReference type="InterPro" id="IPR035986">
    <property type="entry name" value="PKD_dom_sf"/>
</dbReference>
<dbReference type="Gene3D" id="3.40.50.1110">
    <property type="entry name" value="SGNH hydrolase"/>
    <property type="match status" value="1"/>
</dbReference>
<dbReference type="CDD" id="cd00146">
    <property type="entry name" value="PKD"/>
    <property type="match status" value="1"/>
</dbReference>
<keyword evidence="5" id="KW-1185">Reference proteome</keyword>
<dbReference type="PANTHER" id="PTHR37981:SF1">
    <property type="entry name" value="SGNH HYDROLASE-TYPE ESTERASE DOMAIN-CONTAINING PROTEIN"/>
    <property type="match status" value="1"/>
</dbReference>
<dbReference type="SUPFAM" id="SSF49299">
    <property type="entry name" value="PKD domain"/>
    <property type="match status" value="1"/>
</dbReference>
<dbReference type="CDD" id="cd01823">
    <property type="entry name" value="SEST_like"/>
    <property type="match status" value="1"/>
</dbReference>
<dbReference type="SMART" id="SM00089">
    <property type="entry name" value="PKD"/>
    <property type="match status" value="1"/>
</dbReference>
<protein>
    <submittedName>
        <fullName evidence="4">PKD domain-containing protein</fullName>
    </submittedName>
</protein>
<feature type="region of interest" description="Disordered" evidence="1">
    <location>
        <begin position="835"/>
        <end position="869"/>
    </location>
</feature>
<dbReference type="PROSITE" id="PS50093">
    <property type="entry name" value="PKD"/>
    <property type="match status" value="1"/>
</dbReference>
<dbReference type="InterPro" id="IPR013783">
    <property type="entry name" value="Ig-like_fold"/>
</dbReference>
<dbReference type="InterPro" id="IPR036514">
    <property type="entry name" value="SGNH_hydro_sf"/>
</dbReference>
<dbReference type="InterPro" id="IPR000601">
    <property type="entry name" value="PKD_dom"/>
</dbReference>
<dbReference type="PANTHER" id="PTHR37981">
    <property type="entry name" value="LIPASE 2"/>
    <property type="match status" value="1"/>
</dbReference>
<evidence type="ECO:0000313" key="5">
    <source>
        <dbReference type="Proteomes" id="UP001147700"/>
    </source>
</evidence>
<proteinExistence type="predicted"/>
<dbReference type="InterPro" id="IPR022409">
    <property type="entry name" value="PKD/Chitinase_dom"/>
</dbReference>
<reference evidence="4" key="1">
    <citation type="submission" date="2022-10" db="EMBL/GenBank/DDBJ databases">
        <title>The WGS of Solirubrobacter sp. CPCC 204708.</title>
        <authorList>
            <person name="Jiang Z."/>
        </authorList>
    </citation>
    <scope>NUCLEOTIDE SEQUENCE</scope>
    <source>
        <strain evidence="4">CPCC 204708</strain>
    </source>
</reference>
<gene>
    <name evidence="4" type="ORF">OJ962_27255</name>
</gene>
<accession>A0ABT4RRR7</accession>
<comment type="caution">
    <text evidence="4">The sequence shown here is derived from an EMBL/GenBank/DDBJ whole genome shotgun (WGS) entry which is preliminary data.</text>
</comment>